<dbReference type="InterPro" id="IPR051972">
    <property type="entry name" value="Glutamate-rich_WD_repeat"/>
</dbReference>
<name>A0A8K0GKQ5_IGNLU</name>
<keyword evidence="10" id="KW-1185">Reference proteome</keyword>
<evidence type="ECO:0000313" key="10">
    <source>
        <dbReference type="Proteomes" id="UP000801492"/>
    </source>
</evidence>
<dbReference type="InterPro" id="IPR022052">
    <property type="entry name" value="Histone-bd_RBBP4-like_N"/>
</dbReference>
<evidence type="ECO:0000256" key="5">
    <source>
        <dbReference type="ARBA" id="ARBA00040876"/>
    </source>
</evidence>
<comment type="caution">
    <text evidence="9">The sequence shown here is derived from an EMBL/GenBank/DDBJ whole genome shotgun (WGS) entry which is preliminary data.</text>
</comment>
<dbReference type="InterPro" id="IPR019775">
    <property type="entry name" value="WD40_repeat_CS"/>
</dbReference>
<dbReference type="PROSITE" id="PS00678">
    <property type="entry name" value="WD_REPEATS_1"/>
    <property type="match status" value="2"/>
</dbReference>
<evidence type="ECO:0000256" key="3">
    <source>
        <dbReference type="ARBA" id="ARBA00022737"/>
    </source>
</evidence>
<dbReference type="InterPro" id="IPR015943">
    <property type="entry name" value="WD40/YVTN_repeat-like_dom_sf"/>
</dbReference>
<feature type="repeat" description="WD" evidence="6">
    <location>
        <begin position="302"/>
        <end position="336"/>
    </location>
</feature>
<feature type="compositionally biased region" description="Acidic residues" evidence="7">
    <location>
        <begin position="114"/>
        <end position="131"/>
    </location>
</feature>
<dbReference type="GO" id="GO:0005730">
    <property type="term" value="C:nucleolus"/>
    <property type="evidence" value="ECO:0007669"/>
    <property type="project" value="TreeGrafter"/>
</dbReference>
<dbReference type="SMART" id="SM00320">
    <property type="entry name" value="WD40"/>
    <property type="match status" value="5"/>
</dbReference>
<keyword evidence="4" id="KW-0539">Nucleus</keyword>
<keyword evidence="2 6" id="KW-0853">WD repeat</keyword>
<dbReference type="InterPro" id="IPR036322">
    <property type="entry name" value="WD40_repeat_dom_sf"/>
</dbReference>
<reference evidence="9" key="1">
    <citation type="submission" date="2019-08" db="EMBL/GenBank/DDBJ databases">
        <title>The genome of the North American firefly Photinus pyralis.</title>
        <authorList>
            <consortium name="Photinus pyralis genome working group"/>
            <person name="Fallon T.R."/>
            <person name="Sander Lower S.E."/>
            <person name="Weng J.-K."/>
        </authorList>
    </citation>
    <scope>NUCLEOTIDE SEQUENCE</scope>
    <source>
        <strain evidence="9">TRF0915ILg1</strain>
        <tissue evidence="9">Whole body</tissue>
    </source>
</reference>
<organism evidence="9 10">
    <name type="scientific">Ignelater luminosus</name>
    <name type="common">Cucubano</name>
    <name type="synonym">Pyrophorus luminosus</name>
    <dbReference type="NCBI Taxonomy" id="2038154"/>
    <lineage>
        <taxon>Eukaryota</taxon>
        <taxon>Metazoa</taxon>
        <taxon>Ecdysozoa</taxon>
        <taxon>Arthropoda</taxon>
        <taxon>Hexapoda</taxon>
        <taxon>Insecta</taxon>
        <taxon>Pterygota</taxon>
        <taxon>Neoptera</taxon>
        <taxon>Endopterygota</taxon>
        <taxon>Coleoptera</taxon>
        <taxon>Polyphaga</taxon>
        <taxon>Elateriformia</taxon>
        <taxon>Elateroidea</taxon>
        <taxon>Elateridae</taxon>
        <taxon>Agrypninae</taxon>
        <taxon>Pyrophorini</taxon>
        <taxon>Ignelater</taxon>
    </lineage>
</organism>
<evidence type="ECO:0000256" key="6">
    <source>
        <dbReference type="PROSITE-ProRule" id="PRU00221"/>
    </source>
</evidence>
<evidence type="ECO:0000256" key="7">
    <source>
        <dbReference type="SAM" id="MobiDB-lite"/>
    </source>
</evidence>
<dbReference type="PRINTS" id="PR00320">
    <property type="entry name" value="GPROTEINBRPT"/>
</dbReference>
<dbReference type="Pfam" id="PF12265">
    <property type="entry name" value="CAF1C_H4-bd"/>
    <property type="match status" value="1"/>
</dbReference>
<gene>
    <name evidence="9" type="ORF">ILUMI_00941</name>
</gene>
<dbReference type="OrthoDB" id="2161379at2759"/>
<dbReference type="Proteomes" id="UP000801492">
    <property type="component" value="Unassembled WGS sequence"/>
</dbReference>
<feature type="domain" description="Histone-binding protein RBBP4-like N-terminal" evidence="8">
    <location>
        <begin position="41"/>
        <end position="108"/>
    </location>
</feature>
<dbReference type="AlphaFoldDB" id="A0A8K0GKQ5"/>
<feature type="region of interest" description="Disordered" evidence="7">
    <location>
        <begin position="1"/>
        <end position="30"/>
    </location>
</feature>
<proteinExistence type="predicted"/>
<sequence>MDIQDNVIAEEGEPMEEEAQNSQEEEKSSVYLPGQPLQEGEELICDQSAYIMLHQAQTGAPCLSFDIVKDKLGDNRDTYPLTSYIVAGTQASRTHINNLIVMKLSNMHRTNKESEDDDDDDDEDSDDEEEEELKKPHMAAALIKHQGCVNRTRCTMFNDTVIAASWSELGRVNIWDLSQQLKAVDDPNLLNSYIKGNVGNSVSPLFTFNGHQQEGFGMDWNSTNPGVLATGDCKMDIHIWHPKEAGSWNVDQRPLVGHTRSVEDIQWSPNEPTVLASCSVDKSIRIWDTRAPPSKACMLTTENAHESDVNVISWNRNEPFIVSGGDDGFLHIWDLRRFQHKTPVATFKHHTEPVTTVDWHPTDSSVFASGGSDNQIALWDLSVERDAENVGEEITEIPPQLLFIHQGQTNIKELHWHPQIPGVIISTAESDFNIFRTISI</sequence>
<dbReference type="PROSITE" id="PS50294">
    <property type="entry name" value="WD_REPEATS_REGION"/>
    <property type="match status" value="3"/>
</dbReference>
<dbReference type="InterPro" id="IPR020472">
    <property type="entry name" value="WD40_PAC1"/>
</dbReference>
<feature type="repeat" description="WD" evidence="6">
    <location>
        <begin position="347"/>
        <end position="389"/>
    </location>
</feature>
<accession>A0A8K0GKQ5</accession>
<dbReference type="PANTHER" id="PTHR45903:SF1">
    <property type="entry name" value="GLUTAMATE-RICH WD REPEAT-CONTAINING PROTEIN 1"/>
    <property type="match status" value="1"/>
</dbReference>
<feature type="compositionally biased region" description="Acidic residues" evidence="7">
    <location>
        <begin position="8"/>
        <end position="19"/>
    </location>
</feature>
<evidence type="ECO:0000313" key="9">
    <source>
        <dbReference type="EMBL" id="KAF2905217.1"/>
    </source>
</evidence>
<dbReference type="Pfam" id="PF00400">
    <property type="entry name" value="WD40"/>
    <property type="match status" value="3"/>
</dbReference>
<evidence type="ECO:0000259" key="8">
    <source>
        <dbReference type="Pfam" id="PF12265"/>
    </source>
</evidence>
<feature type="region of interest" description="Disordered" evidence="7">
    <location>
        <begin position="108"/>
        <end position="136"/>
    </location>
</feature>
<evidence type="ECO:0000256" key="4">
    <source>
        <dbReference type="ARBA" id="ARBA00023242"/>
    </source>
</evidence>
<dbReference type="PROSITE" id="PS50082">
    <property type="entry name" value="WD_REPEATS_2"/>
    <property type="match status" value="3"/>
</dbReference>
<comment type="subcellular location">
    <subcellularLocation>
        <location evidence="1">Nucleus</location>
    </subcellularLocation>
</comment>
<dbReference type="Gene3D" id="2.130.10.10">
    <property type="entry name" value="YVTN repeat-like/Quinoprotein amine dehydrogenase"/>
    <property type="match status" value="1"/>
</dbReference>
<feature type="repeat" description="WD" evidence="6">
    <location>
        <begin position="255"/>
        <end position="290"/>
    </location>
</feature>
<dbReference type="InterPro" id="IPR001680">
    <property type="entry name" value="WD40_rpt"/>
</dbReference>
<dbReference type="EMBL" id="VTPC01000584">
    <property type="protein sequence ID" value="KAF2905217.1"/>
    <property type="molecule type" value="Genomic_DNA"/>
</dbReference>
<dbReference type="SUPFAM" id="SSF50978">
    <property type="entry name" value="WD40 repeat-like"/>
    <property type="match status" value="1"/>
</dbReference>
<keyword evidence="3" id="KW-0677">Repeat</keyword>
<evidence type="ECO:0000256" key="2">
    <source>
        <dbReference type="ARBA" id="ARBA00022574"/>
    </source>
</evidence>
<dbReference type="GO" id="GO:0042254">
    <property type="term" value="P:ribosome biogenesis"/>
    <property type="evidence" value="ECO:0007669"/>
    <property type="project" value="TreeGrafter"/>
</dbReference>
<evidence type="ECO:0000256" key="1">
    <source>
        <dbReference type="ARBA" id="ARBA00004123"/>
    </source>
</evidence>
<protein>
    <recommendedName>
        <fullName evidence="5">Glutamate-rich WD repeat-containing protein 1</fullName>
    </recommendedName>
</protein>
<dbReference type="PANTHER" id="PTHR45903">
    <property type="entry name" value="GLUTAMATE-RICH WD REPEAT-CONTAINING PROTEIN 1"/>
    <property type="match status" value="1"/>
</dbReference>